<dbReference type="AlphaFoldDB" id="A0A8H5B5R0"/>
<sequence>MSSTNVVDLDASVFASRIGTNYGATDDEVEQLKELLSGPTAELDTLQGEIDRVSAHLDELYSKHRALFRKVDAHRALMAPIRRVPVDIIQNIFLLCLPTQHNPTMSRRDSPMLLTQVCSNWRHIAHSTPLLWSAIHIAVPSDMSNLHFYPSSPSWGFPASQTSSAIEVAHKRASGIAQWLGRSAECPLNILVYSCREQVWKRT</sequence>
<protein>
    <recommendedName>
        <fullName evidence="3">F-box domain-containing protein</fullName>
    </recommendedName>
</protein>
<name>A0A8H5B5R0_9AGAR</name>
<accession>A0A8H5B5R0</accession>
<proteinExistence type="predicted"/>
<gene>
    <name evidence="1" type="ORF">D9619_006711</name>
</gene>
<comment type="caution">
    <text evidence="1">The sequence shown here is derived from an EMBL/GenBank/DDBJ whole genome shotgun (WGS) entry which is preliminary data.</text>
</comment>
<dbReference type="OrthoDB" id="3365698at2759"/>
<evidence type="ECO:0000313" key="2">
    <source>
        <dbReference type="Proteomes" id="UP000567179"/>
    </source>
</evidence>
<keyword evidence="2" id="KW-1185">Reference proteome</keyword>
<reference evidence="1 2" key="1">
    <citation type="journal article" date="2020" name="ISME J.">
        <title>Uncovering the hidden diversity of litter-decomposition mechanisms in mushroom-forming fungi.</title>
        <authorList>
            <person name="Floudas D."/>
            <person name="Bentzer J."/>
            <person name="Ahren D."/>
            <person name="Johansson T."/>
            <person name="Persson P."/>
            <person name="Tunlid A."/>
        </authorList>
    </citation>
    <scope>NUCLEOTIDE SEQUENCE [LARGE SCALE GENOMIC DNA]</scope>
    <source>
        <strain evidence="1 2">CBS 101986</strain>
    </source>
</reference>
<dbReference type="Proteomes" id="UP000567179">
    <property type="component" value="Unassembled WGS sequence"/>
</dbReference>
<organism evidence="1 2">
    <name type="scientific">Psilocybe cf. subviscida</name>
    <dbReference type="NCBI Taxonomy" id="2480587"/>
    <lineage>
        <taxon>Eukaryota</taxon>
        <taxon>Fungi</taxon>
        <taxon>Dikarya</taxon>
        <taxon>Basidiomycota</taxon>
        <taxon>Agaricomycotina</taxon>
        <taxon>Agaricomycetes</taxon>
        <taxon>Agaricomycetidae</taxon>
        <taxon>Agaricales</taxon>
        <taxon>Agaricineae</taxon>
        <taxon>Strophariaceae</taxon>
        <taxon>Psilocybe</taxon>
    </lineage>
</organism>
<dbReference type="EMBL" id="JAACJJ010000042">
    <property type="protein sequence ID" value="KAF5316771.1"/>
    <property type="molecule type" value="Genomic_DNA"/>
</dbReference>
<evidence type="ECO:0008006" key="3">
    <source>
        <dbReference type="Google" id="ProtNLM"/>
    </source>
</evidence>
<evidence type="ECO:0000313" key="1">
    <source>
        <dbReference type="EMBL" id="KAF5316771.1"/>
    </source>
</evidence>